<dbReference type="InterPro" id="IPR036249">
    <property type="entry name" value="Thioredoxin-like_sf"/>
</dbReference>
<evidence type="ECO:0000259" key="8">
    <source>
        <dbReference type="SMART" id="SM00916"/>
    </source>
</evidence>
<gene>
    <name evidence="9" type="ORF">NADFUDRAFT_39131</name>
</gene>
<dbReference type="InterPro" id="IPR007741">
    <property type="entry name" value="Ribosomal_mL43/mS25/NADH_DH"/>
</dbReference>
<comment type="similarity">
    <text evidence="2">Belongs to the mitochondrion-specific ribosomal protein mL43 family.</text>
</comment>
<dbReference type="STRING" id="857566.A0A1E3PQW9"/>
<dbReference type="PANTHER" id="PTHR21396">
    <property type="entry name" value="39S RIBOSOMAL PROTEIN L43"/>
    <property type="match status" value="1"/>
</dbReference>
<dbReference type="GO" id="GO:0005762">
    <property type="term" value="C:mitochondrial large ribosomal subunit"/>
    <property type="evidence" value="ECO:0007669"/>
    <property type="project" value="TreeGrafter"/>
</dbReference>
<proteinExistence type="inferred from homology"/>
<dbReference type="SUPFAM" id="SSF52833">
    <property type="entry name" value="Thioredoxin-like"/>
    <property type="match status" value="1"/>
</dbReference>
<comment type="subcellular location">
    <subcellularLocation>
        <location evidence="1">Mitochondrion</location>
    </subcellularLocation>
</comment>
<keyword evidence="3" id="KW-0689">Ribosomal protein</keyword>
<evidence type="ECO:0000313" key="10">
    <source>
        <dbReference type="Proteomes" id="UP000095009"/>
    </source>
</evidence>
<sequence>MSSRLTAKTLNGVGSFVHQCKRVTLRYSNWGGSSNGMRAFIKNNLKDIASQNPQIEFLVEQKSGHPLIRGDYVNGRDKVVCVRNLDPNEIMVKFNLTKNSSGAKLKTNNKPVESINESVRGIWSPFHIDPQFRHKV</sequence>
<dbReference type="GO" id="GO:0003735">
    <property type="term" value="F:structural constituent of ribosome"/>
    <property type="evidence" value="ECO:0007669"/>
    <property type="project" value="InterPro"/>
</dbReference>
<evidence type="ECO:0000256" key="4">
    <source>
        <dbReference type="ARBA" id="ARBA00023128"/>
    </source>
</evidence>
<dbReference type="SMART" id="SM00916">
    <property type="entry name" value="L51_S25_CI-B8"/>
    <property type="match status" value="1"/>
</dbReference>
<dbReference type="Gene3D" id="3.40.30.10">
    <property type="entry name" value="Glutaredoxin"/>
    <property type="match status" value="1"/>
</dbReference>
<dbReference type="AlphaFoldDB" id="A0A1E3PQW9"/>
<evidence type="ECO:0000256" key="3">
    <source>
        <dbReference type="ARBA" id="ARBA00022980"/>
    </source>
</evidence>
<keyword evidence="4" id="KW-0496">Mitochondrion</keyword>
<evidence type="ECO:0000256" key="2">
    <source>
        <dbReference type="ARBA" id="ARBA00006073"/>
    </source>
</evidence>
<dbReference type="Proteomes" id="UP000095009">
    <property type="component" value="Unassembled WGS sequence"/>
</dbReference>
<feature type="domain" description="Ribosomal protein/NADH dehydrogenase" evidence="8">
    <location>
        <begin position="29"/>
        <end position="101"/>
    </location>
</feature>
<keyword evidence="5" id="KW-0687">Ribonucleoprotein</keyword>
<dbReference type="FunFam" id="3.40.30.10:FF:000173">
    <property type="entry name" value="Mitochondrial 54S ribosomal protein"/>
    <property type="match status" value="1"/>
</dbReference>
<dbReference type="OrthoDB" id="88at2759"/>
<name>A0A1E3PQW9_9ASCO</name>
<evidence type="ECO:0000256" key="7">
    <source>
        <dbReference type="ARBA" id="ARBA00075061"/>
    </source>
</evidence>
<evidence type="ECO:0000313" key="9">
    <source>
        <dbReference type="EMBL" id="ODQ67710.1"/>
    </source>
</evidence>
<evidence type="ECO:0000256" key="5">
    <source>
        <dbReference type="ARBA" id="ARBA00023274"/>
    </source>
</evidence>
<evidence type="ECO:0000256" key="1">
    <source>
        <dbReference type="ARBA" id="ARBA00004173"/>
    </source>
</evidence>
<organism evidence="9 10">
    <name type="scientific">Nadsonia fulvescens var. elongata DSM 6958</name>
    <dbReference type="NCBI Taxonomy" id="857566"/>
    <lineage>
        <taxon>Eukaryota</taxon>
        <taxon>Fungi</taxon>
        <taxon>Dikarya</taxon>
        <taxon>Ascomycota</taxon>
        <taxon>Saccharomycotina</taxon>
        <taxon>Dipodascomycetes</taxon>
        <taxon>Dipodascales</taxon>
        <taxon>Dipodascales incertae sedis</taxon>
        <taxon>Nadsonia</taxon>
    </lineage>
</organism>
<dbReference type="PANTHER" id="PTHR21396:SF2">
    <property type="entry name" value="LARGE RIBOSOMAL SUBUNIT PROTEIN ML43"/>
    <property type="match status" value="1"/>
</dbReference>
<evidence type="ECO:0000256" key="6">
    <source>
        <dbReference type="ARBA" id="ARBA00035188"/>
    </source>
</evidence>
<protein>
    <recommendedName>
        <fullName evidence="6">Large ribosomal subunit protein mL43</fullName>
    </recommendedName>
    <alternativeName>
        <fullName evidence="7">54S ribosomal protein L51, mitochondrial</fullName>
    </alternativeName>
</protein>
<dbReference type="InterPro" id="IPR039927">
    <property type="entry name" value="Ribosomal_mL43"/>
</dbReference>
<dbReference type="Pfam" id="PF05047">
    <property type="entry name" value="L51_S25_CI-B8"/>
    <property type="match status" value="1"/>
</dbReference>
<dbReference type="EMBL" id="KV454406">
    <property type="protein sequence ID" value="ODQ67710.1"/>
    <property type="molecule type" value="Genomic_DNA"/>
</dbReference>
<dbReference type="GO" id="GO:0032543">
    <property type="term" value="P:mitochondrial translation"/>
    <property type="evidence" value="ECO:0007669"/>
    <property type="project" value="InterPro"/>
</dbReference>
<accession>A0A1E3PQW9</accession>
<reference evidence="9 10" key="1">
    <citation type="journal article" date="2016" name="Proc. Natl. Acad. Sci. U.S.A.">
        <title>Comparative genomics of biotechnologically important yeasts.</title>
        <authorList>
            <person name="Riley R."/>
            <person name="Haridas S."/>
            <person name="Wolfe K.H."/>
            <person name="Lopes M.R."/>
            <person name="Hittinger C.T."/>
            <person name="Goeker M."/>
            <person name="Salamov A.A."/>
            <person name="Wisecaver J.H."/>
            <person name="Long T.M."/>
            <person name="Calvey C.H."/>
            <person name="Aerts A.L."/>
            <person name="Barry K.W."/>
            <person name="Choi C."/>
            <person name="Clum A."/>
            <person name="Coughlan A.Y."/>
            <person name="Deshpande S."/>
            <person name="Douglass A.P."/>
            <person name="Hanson S.J."/>
            <person name="Klenk H.-P."/>
            <person name="LaButti K.M."/>
            <person name="Lapidus A."/>
            <person name="Lindquist E.A."/>
            <person name="Lipzen A.M."/>
            <person name="Meier-Kolthoff J.P."/>
            <person name="Ohm R.A."/>
            <person name="Otillar R.P."/>
            <person name="Pangilinan J.L."/>
            <person name="Peng Y."/>
            <person name="Rokas A."/>
            <person name="Rosa C.A."/>
            <person name="Scheuner C."/>
            <person name="Sibirny A.A."/>
            <person name="Slot J.C."/>
            <person name="Stielow J.B."/>
            <person name="Sun H."/>
            <person name="Kurtzman C.P."/>
            <person name="Blackwell M."/>
            <person name="Grigoriev I.V."/>
            <person name="Jeffries T.W."/>
        </authorList>
    </citation>
    <scope>NUCLEOTIDE SEQUENCE [LARGE SCALE GENOMIC DNA]</scope>
    <source>
        <strain evidence="9 10">DSM 6958</strain>
    </source>
</reference>
<keyword evidence="10" id="KW-1185">Reference proteome</keyword>